<comment type="similarity">
    <text evidence="1">Belongs to the ATP12 family.</text>
</comment>
<protein>
    <submittedName>
        <fullName evidence="4">ATPase</fullName>
    </submittedName>
</protein>
<keyword evidence="5" id="KW-1185">Reference proteome</keyword>
<sequence>MSEWKAKRFWKSTEVVETEGGYSILLDTRPVRTPAKAPLVVPARELAEAIAAEWDAQSEAIDPRTMPATRGANAAIDKVRIQHAEVADMLAEYGDCDLLCYRAAHPQELVTRQSANWDPILEWAGLALRARLAPREGVVHAPQDAVALAQLRERVHSFDEFELAAFHDLVTISGSLILAFAVTEGFLSETEAWQLSRLDEDYQSQQWGVDEEAEELAQTKRESFCHAAQFFRSVKNQA</sequence>
<gene>
    <name evidence="4" type="ORF">GCM10022404_15290</name>
</gene>
<dbReference type="RefSeq" id="WP_344845957.1">
    <property type="nucleotide sequence ID" value="NZ_BAABDF010000007.1"/>
</dbReference>
<keyword evidence="3" id="KW-0143">Chaperone</keyword>
<dbReference type="Pfam" id="PF07542">
    <property type="entry name" value="ATP12"/>
    <property type="match status" value="1"/>
</dbReference>
<dbReference type="InterPro" id="IPR011419">
    <property type="entry name" value="ATP12_ATP_synth-F1-assembly"/>
</dbReference>
<keyword evidence="2" id="KW-0809">Transit peptide</keyword>
<dbReference type="InterPro" id="IPR042272">
    <property type="entry name" value="ATP12_ATP_synth-F1-assembly_N"/>
</dbReference>
<reference evidence="5" key="1">
    <citation type="journal article" date="2019" name="Int. J. Syst. Evol. Microbiol.">
        <title>The Global Catalogue of Microorganisms (GCM) 10K type strain sequencing project: providing services to taxonomists for standard genome sequencing and annotation.</title>
        <authorList>
            <consortium name="The Broad Institute Genomics Platform"/>
            <consortium name="The Broad Institute Genome Sequencing Center for Infectious Disease"/>
            <person name="Wu L."/>
            <person name="Ma J."/>
        </authorList>
    </citation>
    <scope>NUCLEOTIDE SEQUENCE [LARGE SCALE GENOMIC DNA]</scope>
    <source>
        <strain evidence="5">JCM 17190</strain>
    </source>
</reference>
<dbReference type="Proteomes" id="UP001399917">
    <property type="component" value="Unassembled WGS sequence"/>
</dbReference>
<evidence type="ECO:0000313" key="5">
    <source>
        <dbReference type="Proteomes" id="UP001399917"/>
    </source>
</evidence>
<dbReference type="PANTHER" id="PTHR21013:SF10">
    <property type="entry name" value="ATP SYNTHASE MITOCHONDRIAL F1 COMPLEX ASSEMBLY FACTOR 2"/>
    <property type="match status" value="1"/>
</dbReference>
<evidence type="ECO:0000256" key="3">
    <source>
        <dbReference type="ARBA" id="ARBA00023186"/>
    </source>
</evidence>
<organism evidence="4 5">
    <name type="scientific">Celeribacter arenosi</name>
    <dbReference type="NCBI Taxonomy" id="792649"/>
    <lineage>
        <taxon>Bacteria</taxon>
        <taxon>Pseudomonadati</taxon>
        <taxon>Pseudomonadota</taxon>
        <taxon>Alphaproteobacteria</taxon>
        <taxon>Rhodobacterales</taxon>
        <taxon>Roseobacteraceae</taxon>
        <taxon>Celeribacter</taxon>
    </lineage>
</organism>
<evidence type="ECO:0000256" key="2">
    <source>
        <dbReference type="ARBA" id="ARBA00022946"/>
    </source>
</evidence>
<dbReference type="EMBL" id="BAABDF010000007">
    <property type="protein sequence ID" value="GAA3866052.1"/>
    <property type="molecule type" value="Genomic_DNA"/>
</dbReference>
<dbReference type="Gene3D" id="1.10.3580.10">
    <property type="entry name" value="ATP12 ATPase"/>
    <property type="match status" value="1"/>
</dbReference>
<evidence type="ECO:0000313" key="4">
    <source>
        <dbReference type="EMBL" id="GAA3866052.1"/>
    </source>
</evidence>
<evidence type="ECO:0000256" key="1">
    <source>
        <dbReference type="ARBA" id="ARBA00008231"/>
    </source>
</evidence>
<accession>A0ABP7K530</accession>
<name>A0ABP7K530_9RHOB</name>
<dbReference type="SUPFAM" id="SSF160909">
    <property type="entry name" value="ATP12-like"/>
    <property type="match status" value="1"/>
</dbReference>
<dbReference type="Gene3D" id="3.30.2180.10">
    <property type="entry name" value="ATP12-like"/>
    <property type="match status" value="1"/>
</dbReference>
<dbReference type="PANTHER" id="PTHR21013">
    <property type="entry name" value="ATP SYNTHASE MITOCHONDRIAL F1 COMPLEX ASSEMBLY FACTOR 2/ATP12 PROTEIN, MITOCHONDRIAL PRECURSOR"/>
    <property type="match status" value="1"/>
</dbReference>
<comment type="caution">
    <text evidence="4">The sequence shown here is derived from an EMBL/GenBank/DDBJ whole genome shotgun (WGS) entry which is preliminary data.</text>
</comment>
<proteinExistence type="inferred from homology"/>
<dbReference type="InterPro" id="IPR023335">
    <property type="entry name" value="ATP12_ortho_dom_sf"/>
</dbReference>